<accession>A0ABU8DM98</accession>
<gene>
    <name evidence="1" type="ORF">V8N49_23825</name>
</gene>
<dbReference type="RefSeq" id="WP_336204487.1">
    <property type="nucleotide sequence ID" value="NZ_JBANEI010000037.1"/>
</dbReference>
<keyword evidence="2" id="KW-1185">Reference proteome</keyword>
<comment type="caution">
    <text evidence="1">The sequence shown here is derived from an EMBL/GenBank/DDBJ whole genome shotgun (WGS) entry which is preliminary data.</text>
</comment>
<evidence type="ECO:0000313" key="1">
    <source>
        <dbReference type="EMBL" id="MEI2684645.1"/>
    </source>
</evidence>
<reference evidence="1 2" key="1">
    <citation type="submission" date="2024-02" db="EMBL/GenBank/DDBJ databases">
        <title>First report Erwinia aphidicola in onion in Chile.</title>
        <authorList>
            <person name="Valenzuela M."/>
            <person name="Pena M."/>
            <person name="Dutta B."/>
        </authorList>
    </citation>
    <scope>NUCLEOTIDE SEQUENCE [LARGE SCALE GENOMIC DNA]</scope>
    <source>
        <strain evidence="1 2">QCJ3A</strain>
    </source>
</reference>
<dbReference type="Proteomes" id="UP001306592">
    <property type="component" value="Unassembled WGS sequence"/>
</dbReference>
<dbReference type="EMBL" id="JBANEI010000037">
    <property type="protein sequence ID" value="MEI2684645.1"/>
    <property type="molecule type" value="Genomic_DNA"/>
</dbReference>
<organism evidence="1 2">
    <name type="scientific">Erwinia aphidicola</name>
    <dbReference type="NCBI Taxonomy" id="68334"/>
    <lineage>
        <taxon>Bacteria</taxon>
        <taxon>Pseudomonadati</taxon>
        <taxon>Pseudomonadota</taxon>
        <taxon>Gammaproteobacteria</taxon>
        <taxon>Enterobacterales</taxon>
        <taxon>Erwiniaceae</taxon>
        <taxon>Erwinia</taxon>
    </lineage>
</organism>
<protein>
    <submittedName>
        <fullName evidence="1">Uncharacterized protein</fullName>
    </submittedName>
</protein>
<proteinExistence type="predicted"/>
<sequence length="55" mass="6278">MKKLPAPDNQRQPSEEELSLAAYLAAKPAPQIPRPLDEVPPFSQDVLDQFRQIHR</sequence>
<name>A0ABU8DM98_ERWAP</name>
<evidence type="ECO:0000313" key="2">
    <source>
        <dbReference type="Proteomes" id="UP001306592"/>
    </source>
</evidence>